<dbReference type="PANTHER" id="PTHR31587:SF3">
    <property type="entry name" value="EXPRESSED PROTEIN"/>
    <property type="match status" value="1"/>
</dbReference>
<evidence type="ECO:0000313" key="2">
    <source>
        <dbReference type="EMBL" id="KAK2642419.1"/>
    </source>
</evidence>
<proteinExistence type="predicted"/>
<comment type="caution">
    <text evidence="2">The sequence shown here is derived from an EMBL/GenBank/DDBJ whole genome shotgun (WGS) entry which is preliminary data.</text>
</comment>
<dbReference type="PANTHER" id="PTHR31587">
    <property type="entry name" value="TRANSMEMBRANE PROTEIN (DUF2215)"/>
    <property type="match status" value="1"/>
</dbReference>
<feature type="region of interest" description="Disordered" evidence="1">
    <location>
        <begin position="23"/>
        <end position="42"/>
    </location>
</feature>
<keyword evidence="3" id="KW-1185">Reference proteome</keyword>
<accession>A0AAD9WSQ2</accession>
<organism evidence="2 3">
    <name type="scientific">Dipteronia dyeriana</name>
    <dbReference type="NCBI Taxonomy" id="168575"/>
    <lineage>
        <taxon>Eukaryota</taxon>
        <taxon>Viridiplantae</taxon>
        <taxon>Streptophyta</taxon>
        <taxon>Embryophyta</taxon>
        <taxon>Tracheophyta</taxon>
        <taxon>Spermatophyta</taxon>
        <taxon>Magnoliopsida</taxon>
        <taxon>eudicotyledons</taxon>
        <taxon>Gunneridae</taxon>
        <taxon>Pentapetalae</taxon>
        <taxon>rosids</taxon>
        <taxon>malvids</taxon>
        <taxon>Sapindales</taxon>
        <taxon>Sapindaceae</taxon>
        <taxon>Hippocastanoideae</taxon>
        <taxon>Acereae</taxon>
        <taxon>Dipteronia</taxon>
    </lineage>
</organism>
<evidence type="ECO:0000313" key="3">
    <source>
        <dbReference type="Proteomes" id="UP001280121"/>
    </source>
</evidence>
<dbReference type="AlphaFoldDB" id="A0AAD9WSQ2"/>
<dbReference type="Proteomes" id="UP001280121">
    <property type="component" value="Unassembled WGS sequence"/>
</dbReference>
<sequence length="124" mass="13602">MNPPIGSPSFPDVSKHHHLFVDLSKRNGSGGEGRSMRQPSAGIDYDEMVETWELSEFISGTLALSTVISGAALEVWAAKKIVILEDETVDVGIAQFLKWSMRIMATTSIFQLMRLCATHILPPS</sequence>
<evidence type="ECO:0000256" key="1">
    <source>
        <dbReference type="SAM" id="MobiDB-lite"/>
    </source>
</evidence>
<protein>
    <submittedName>
        <fullName evidence="2">Uncharacterized protein</fullName>
    </submittedName>
</protein>
<gene>
    <name evidence="2" type="ORF">Ddye_024182</name>
</gene>
<dbReference type="EMBL" id="JANJYI010000007">
    <property type="protein sequence ID" value="KAK2642419.1"/>
    <property type="molecule type" value="Genomic_DNA"/>
</dbReference>
<reference evidence="2" key="1">
    <citation type="journal article" date="2023" name="Plant J.">
        <title>Genome sequences and population genomics provide insights into the demographic history, inbreeding, and mutation load of two 'living fossil' tree species of Dipteronia.</title>
        <authorList>
            <person name="Feng Y."/>
            <person name="Comes H.P."/>
            <person name="Chen J."/>
            <person name="Zhu S."/>
            <person name="Lu R."/>
            <person name="Zhang X."/>
            <person name="Li P."/>
            <person name="Qiu J."/>
            <person name="Olsen K.M."/>
            <person name="Qiu Y."/>
        </authorList>
    </citation>
    <scope>NUCLEOTIDE SEQUENCE</scope>
    <source>
        <strain evidence="2">KIB01</strain>
    </source>
</reference>
<name>A0AAD9WSQ2_9ROSI</name>